<dbReference type="EMBL" id="OY731401">
    <property type="protein sequence ID" value="CAJ1952848.1"/>
    <property type="molecule type" value="Genomic_DNA"/>
</dbReference>
<name>A0AA86STX4_9FABA</name>
<organism evidence="2 3">
    <name type="scientific">Sphenostylis stenocarpa</name>
    <dbReference type="NCBI Taxonomy" id="92480"/>
    <lineage>
        <taxon>Eukaryota</taxon>
        <taxon>Viridiplantae</taxon>
        <taxon>Streptophyta</taxon>
        <taxon>Embryophyta</taxon>
        <taxon>Tracheophyta</taxon>
        <taxon>Spermatophyta</taxon>
        <taxon>Magnoliopsida</taxon>
        <taxon>eudicotyledons</taxon>
        <taxon>Gunneridae</taxon>
        <taxon>Pentapetalae</taxon>
        <taxon>rosids</taxon>
        <taxon>fabids</taxon>
        <taxon>Fabales</taxon>
        <taxon>Fabaceae</taxon>
        <taxon>Papilionoideae</taxon>
        <taxon>50 kb inversion clade</taxon>
        <taxon>NPAAA clade</taxon>
        <taxon>indigoferoid/millettioid clade</taxon>
        <taxon>Phaseoleae</taxon>
        <taxon>Sphenostylis</taxon>
    </lineage>
</organism>
<sequence>MLNSLSKFPISITCSQLQSASPTDKSSIRIDEHGHTKTMSSGPHGLGGGHRTAHRLKLVEVHMDSARDVNVVTRESYDDSTQGAYYAPRLGFGSDSGYSLAPCDSAHSSE</sequence>
<evidence type="ECO:0000313" key="2">
    <source>
        <dbReference type="EMBL" id="CAJ1952848.1"/>
    </source>
</evidence>
<proteinExistence type="predicted"/>
<feature type="compositionally biased region" description="Basic and acidic residues" evidence="1">
    <location>
        <begin position="26"/>
        <end position="35"/>
    </location>
</feature>
<protein>
    <submittedName>
        <fullName evidence="2">Uncharacterized protein</fullName>
    </submittedName>
</protein>
<evidence type="ECO:0000256" key="1">
    <source>
        <dbReference type="SAM" id="MobiDB-lite"/>
    </source>
</evidence>
<reference evidence="2" key="1">
    <citation type="submission" date="2023-10" db="EMBL/GenBank/DDBJ databases">
        <authorList>
            <person name="Domelevo Entfellner J.-B."/>
        </authorList>
    </citation>
    <scope>NUCLEOTIDE SEQUENCE</scope>
</reference>
<dbReference type="Gramene" id="rna-AYBTSS11_LOCUS15517">
    <property type="protein sequence ID" value="CAJ1952848.1"/>
    <property type="gene ID" value="gene-AYBTSS11_LOCUS15517"/>
</dbReference>
<evidence type="ECO:0000313" key="3">
    <source>
        <dbReference type="Proteomes" id="UP001189624"/>
    </source>
</evidence>
<dbReference type="AlphaFoldDB" id="A0AA86STX4"/>
<keyword evidence="3" id="KW-1185">Reference proteome</keyword>
<accession>A0AA86STX4</accession>
<dbReference type="Proteomes" id="UP001189624">
    <property type="component" value="Chromosome 4"/>
</dbReference>
<feature type="region of interest" description="Disordered" evidence="1">
    <location>
        <begin position="18"/>
        <end position="50"/>
    </location>
</feature>
<gene>
    <name evidence="2" type="ORF">AYBTSS11_LOCUS15517</name>
</gene>